<feature type="domain" description="RanBD1" evidence="6">
    <location>
        <begin position="1617"/>
        <end position="1749"/>
    </location>
</feature>
<dbReference type="InterPro" id="IPR036443">
    <property type="entry name" value="Znf_RanBP2_sf"/>
</dbReference>
<dbReference type="Pfam" id="PF00638">
    <property type="entry name" value="Ran_BP1"/>
    <property type="match status" value="3"/>
</dbReference>
<keyword evidence="1" id="KW-0479">Metal-binding</keyword>
<feature type="compositionally biased region" description="Low complexity" evidence="5">
    <location>
        <begin position="1987"/>
        <end position="2001"/>
    </location>
</feature>
<dbReference type="EMBL" id="QKKF02011889">
    <property type="protein sequence ID" value="RZF43967.1"/>
    <property type="molecule type" value="Genomic_DNA"/>
</dbReference>
<feature type="region of interest" description="Disordered" evidence="5">
    <location>
        <begin position="1981"/>
        <end position="2080"/>
    </location>
</feature>
<dbReference type="STRING" id="195883.A0A482XE57"/>
<dbReference type="PROSITE" id="PS50199">
    <property type="entry name" value="ZF_RANBP2_2"/>
    <property type="match status" value="2"/>
</dbReference>
<feature type="domain" description="RanBP2-type" evidence="7">
    <location>
        <begin position="1328"/>
        <end position="1357"/>
    </location>
</feature>
<dbReference type="Pfam" id="PF12185">
    <property type="entry name" value="IR1-M"/>
    <property type="match status" value="1"/>
</dbReference>
<feature type="region of interest" description="Disordered" evidence="5">
    <location>
        <begin position="1864"/>
        <end position="1890"/>
    </location>
</feature>
<keyword evidence="3" id="KW-0862">Zinc</keyword>
<feature type="region of interest" description="Disordered" evidence="5">
    <location>
        <begin position="1775"/>
        <end position="1820"/>
    </location>
</feature>
<dbReference type="FunFam" id="4.10.1060.10:FF:000003">
    <property type="entry name" value="E3 SUMO-protein ligase RanBP2"/>
    <property type="match status" value="2"/>
</dbReference>
<dbReference type="InterPro" id="IPR000156">
    <property type="entry name" value="Ran_bind_dom"/>
</dbReference>
<dbReference type="OrthoDB" id="2357150at2759"/>
<feature type="compositionally biased region" description="Low complexity" evidence="5">
    <location>
        <begin position="2028"/>
        <end position="2037"/>
    </location>
</feature>
<organism evidence="8 9">
    <name type="scientific">Laodelphax striatellus</name>
    <name type="common">Small brown planthopper</name>
    <name type="synonym">Delphax striatella</name>
    <dbReference type="NCBI Taxonomy" id="195883"/>
    <lineage>
        <taxon>Eukaryota</taxon>
        <taxon>Metazoa</taxon>
        <taxon>Ecdysozoa</taxon>
        <taxon>Arthropoda</taxon>
        <taxon>Hexapoda</taxon>
        <taxon>Insecta</taxon>
        <taxon>Pterygota</taxon>
        <taxon>Neoptera</taxon>
        <taxon>Paraneoptera</taxon>
        <taxon>Hemiptera</taxon>
        <taxon>Auchenorrhyncha</taxon>
        <taxon>Fulgoroidea</taxon>
        <taxon>Delphacidae</taxon>
        <taxon>Criomorphinae</taxon>
        <taxon>Laodelphax</taxon>
    </lineage>
</organism>
<dbReference type="InterPro" id="IPR045256">
    <property type="entry name" value="RanBP1_RanBD"/>
</dbReference>
<feature type="compositionally biased region" description="Polar residues" evidence="5">
    <location>
        <begin position="1874"/>
        <end position="1890"/>
    </location>
</feature>
<feature type="compositionally biased region" description="Low complexity" evidence="5">
    <location>
        <begin position="1437"/>
        <end position="1459"/>
    </location>
</feature>
<dbReference type="SUPFAM" id="SSF50729">
    <property type="entry name" value="PH domain-like"/>
    <property type="match status" value="3"/>
</dbReference>
<comment type="caution">
    <text evidence="8">The sequence shown here is derived from an EMBL/GenBank/DDBJ whole genome shotgun (WGS) entry which is preliminary data.</text>
</comment>
<dbReference type="SUPFAM" id="SSF90209">
    <property type="entry name" value="Ran binding protein zinc finger-like"/>
    <property type="match status" value="1"/>
</dbReference>
<evidence type="ECO:0000256" key="3">
    <source>
        <dbReference type="ARBA" id="ARBA00022833"/>
    </source>
</evidence>
<name>A0A482XE57_LAOST</name>
<dbReference type="Pfam" id="PF00641">
    <property type="entry name" value="Zn_ribbon_RanBP"/>
    <property type="match status" value="1"/>
</dbReference>
<evidence type="ECO:0000259" key="6">
    <source>
        <dbReference type="PROSITE" id="PS50196"/>
    </source>
</evidence>
<evidence type="ECO:0000313" key="9">
    <source>
        <dbReference type="Proteomes" id="UP000291343"/>
    </source>
</evidence>
<dbReference type="PANTHER" id="PTHR23138:SF87">
    <property type="entry name" value="E3 SUMO-PROTEIN LIGASE RANBP2"/>
    <property type="match status" value="1"/>
</dbReference>
<keyword evidence="2 4" id="KW-0863">Zinc-finger</keyword>
<feature type="region of interest" description="Disordered" evidence="5">
    <location>
        <begin position="1437"/>
        <end position="1464"/>
    </location>
</feature>
<feature type="region of interest" description="Disordered" evidence="5">
    <location>
        <begin position="2102"/>
        <end position="2156"/>
    </location>
</feature>
<dbReference type="CDD" id="cd13179">
    <property type="entry name" value="RanBD_RanBP1"/>
    <property type="match status" value="1"/>
</dbReference>
<evidence type="ECO:0000256" key="1">
    <source>
        <dbReference type="ARBA" id="ARBA00022723"/>
    </source>
</evidence>
<sequence length="2229" mass="237096">MKRSYREKIPPSNPTGEEKATSDSVGGQLQDSNDSKWNAVHKIYSKQMTSRTIVDAKWDLLRGVEVIRAIGNHGLDPILLAALAQTFTERAMSFYTTSFGGSDYSLIPKLDPRCQNAEMSALESRANLYWKAALPLLERMRAGKAISHPTSRLFDFHRDEVDAATLATLIEEGNLFVARQLMANEEYEQAVEAFKTLRSPYASYHTAEVYLKLAADSSNLGADSVMRLQPSSSSEQQLKETRSKQTALLEKARDALYVTRDRLHSDPQHPLHRRSFCPDEFLSPTGSPLAAGDHSLRLGEVMNGSASCRQFAHLSTSTPRSVKPHNSPRATVGSATAGVGADMVALLQASETRLQDAFKLANTAMAERLESIVDTIMAKLTRLEVSVDEIRRDVCKLQHADDLYMLGDDEDYSDDVLSFPASYVTPPTTAANASSTFYATPTATAAAAATNPAAFYGGATNSAAAATNAAAFYGGATNAAAAAAATNAAAAFYGGATNSAAATNAAAAAYYGGAPAVAATNSVAAAAATNATYYVAPVPQPPRGVQGTATVTYGAPPPPQPPQYFTPPQYQSPAAQSQQAAAAASIGYYGQGALPFSEGQQLPDFLRPAVVTKSQSPIPVNVVITSSDTLPTGPPAPPGPPLSVTIPPRHRLGGLPPPTNTPSAVHEFHIAMPASASLQPNKPLVLQQQKDEEELESRTASPEVEHDPYPDFKPIIPLPDEVSLTTGEEDEHVMFENRAKLYRFIDKEWKERGIGMLKLLEDKSSKKVRLLMRREQVHKICANHYLTKDMALNAMPGSDRAWVWSANDFAEQKLQRESFCVKFKTADEAANFKDAFESAQLMLSDSANCSKDEEGLMKTLSASDVVVTTTPKTVTVTSASKITLGGFTFTSTPTMKPTEDKSGVATSKQSVPSATAASTSTPNPFTAFTFTPSPKVTTSSTTTGLNILKTPIFSTPTGPQLFLNKSTTSAVVTSTPSNTTATKPTEAAAKGDILLKSALKSSSTSTSGGKTVQIVEDVKVSDSKSATSKSQLRRPHMSIEELVSGGDSSPSFIEKSSGAVDFAALAKSAAASGGGEAGGGGFNKSDSFKGFEGAGSLVFGGGKATEGRGDEEGEGEDFVPTAEFKPVVAVLPELVAVRTGEEEERVLFEQRAKLLRFDQSGQVKEWKERGIGKMKILHNPANNTVRFLMRREQVLKVCCNHRITADFKIEPSSNSDRAWTWYAQDYSEGAPTNELFALRFKTSEQAADFKAAVDAALNLIASSDASLGLSDVSSDAANLSSSCATEGSSDEGGSWPGPVKITEIHSTTTPISTKSSTKPSLSEMFKPKAGSWECSGCLVRNNADVKKCPACGTMKEGEQASPKAHKSLSEMFKPKPGSWECSGCFVRNNADVKQCPACSTWKEGAAPDADTAASSSTLKFGDNVFGGTSTGFSFGIPPSSTTSETPKFPSTTSTTTFSFGMPKSTSESPAPTFSFGNMFASSTPSAQSVVSNMFGGLAQKSGAEQSITPAKTTVFGEVSSSKSPESASIFGGASSQTPKSNLTFSFGGAAASGSSPPAFVFQGQGDKAAALLDGSKKFEFNFSGVHSPKQHKSAGEDSDGESDGGEGHHDESNDSIVFQPVIALPDQVPVTTGEEDESALYTHRAKLFRFIDGEWKERGIGDVKILKHNQTGKLRLLMRREMILKVCLNHFLTAELNFQPKDDKTWLWCAIDYAEGEVAQEKFALRFKTADIAAEFKDAVDKALHDLIDNPVEVDAKKVDDEKSTATMNSFSFSLPSTQTAASPSQSKSPFSFSFKGSGTGGQKSAIFGGSTKQDDDDDDEVVVVYETTVTAEEREAALKLQLPPTFYAYKQAPPCPGCVGCEPEEDKEDTVRSSESPKPTTNQKPFNKSSPLAAPVLFAAAGSPSPQTAVDEVKVSESRTFPLVTEASDRKERTLFAPHPKTTESSAKTSESCPLFGSTPLFGKAAFKAQEPSATAPFGGGALFGSSTTSESSAKTSESSPLFGSTPLFGTGPKEPSSGSALFGKPSATASSTSSTWNFGGGSLFGAGATTPQSNNNNQGDKSAVVASNQGDTNAAKTTPSSNFSLVFLFKEAVSFSSLASSTGGGGFRTAPENFKWDSAQPVFGGTKTTPKAQDEQDDEEGEGEGDVVHSEDIHFEPVVKLLKTKQLTSARADQILNRSECGEEERAAQHDEDYEDDEDDYEDDDDDDDEDDDDEEEDEDNTIEDVD</sequence>
<accession>A0A482XE57</accession>
<feature type="region of interest" description="Disordered" evidence="5">
    <location>
        <begin position="1"/>
        <end position="33"/>
    </location>
</feature>
<evidence type="ECO:0000256" key="5">
    <source>
        <dbReference type="SAM" id="MobiDB-lite"/>
    </source>
</evidence>
<evidence type="ECO:0000313" key="8">
    <source>
        <dbReference type="EMBL" id="RZF43967.1"/>
    </source>
</evidence>
<dbReference type="InParanoid" id="A0A482XE57"/>
<dbReference type="FunFam" id="2.30.29.30:FF:000018">
    <property type="entry name" value="E3 SUMO-protein ligase RanBP2"/>
    <property type="match status" value="3"/>
</dbReference>
<dbReference type="Gene3D" id="4.10.1060.10">
    <property type="entry name" value="Zinc finger, RanBP2-type"/>
    <property type="match status" value="2"/>
</dbReference>
<feature type="domain" description="RanBD1" evidence="6">
    <location>
        <begin position="1123"/>
        <end position="1262"/>
    </location>
</feature>
<feature type="compositionally biased region" description="Low complexity" evidence="5">
    <location>
        <begin position="1783"/>
        <end position="1797"/>
    </location>
</feature>
<dbReference type="InterPro" id="IPR011993">
    <property type="entry name" value="PH-like_dom_sf"/>
</dbReference>
<feature type="compositionally biased region" description="Polar residues" evidence="5">
    <location>
        <begin position="2051"/>
        <end position="2080"/>
    </location>
</feature>
<dbReference type="SMR" id="A0A482XE57"/>
<dbReference type="InterPro" id="IPR022011">
    <property type="entry name" value="IR1-M"/>
</dbReference>
<dbReference type="PANTHER" id="PTHR23138">
    <property type="entry name" value="RAN BINDING PROTEIN"/>
    <property type="match status" value="1"/>
</dbReference>
<gene>
    <name evidence="8" type="ORF">LSTR_LSTR014743</name>
</gene>
<reference evidence="8 9" key="1">
    <citation type="journal article" date="2017" name="Gigascience">
        <title>Genome sequence of the small brown planthopper, Laodelphax striatellus.</title>
        <authorList>
            <person name="Zhu J."/>
            <person name="Jiang F."/>
            <person name="Wang X."/>
            <person name="Yang P."/>
            <person name="Bao Y."/>
            <person name="Zhao W."/>
            <person name="Wang W."/>
            <person name="Lu H."/>
            <person name="Wang Q."/>
            <person name="Cui N."/>
            <person name="Li J."/>
            <person name="Chen X."/>
            <person name="Luo L."/>
            <person name="Yu J."/>
            <person name="Kang L."/>
            <person name="Cui F."/>
        </authorList>
    </citation>
    <scope>NUCLEOTIDE SEQUENCE [LARGE SCALE GENOMIC DNA]</scope>
    <source>
        <strain evidence="8">Lst14</strain>
    </source>
</reference>
<feature type="domain" description="RanBP2-type" evidence="7">
    <location>
        <begin position="1375"/>
        <end position="1404"/>
    </location>
</feature>
<dbReference type="CDD" id="cd00835">
    <property type="entry name" value="RanBD_family"/>
    <property type="match status" value="1"/>
</dbReference>
<feature type="region of interest" description="Disordered" evidence="5">
    <location>
        <begin position="687"/>
        <end position="716"/>
    </location>
</feature>
<dbReference type="PROSITE" id="PS50196">
    <property type="entry name" value="RANBD1"/>
    <property type="match status" value="3"/>
</dbReference>
<dbReference type="PROSITE" id="PS01358">
    <property type="entry name" value="ZF_RANBP2_1"/>
    <property type="match status" value="2"/>
</dbReference>
<dbReference type="GO" id="GO:0006913">
    <property type="term" value="P:nucleocytoplasmic transport"/>
    <property type="evidence" value="ECO:0007669"/>
    <property type="project" value="InterPro"/>
</dbReference>
<dbReference type="GO" id="GO:0005737">
    <property type="term" value="C:cytoplasm"/>
    <property type="evidence" value="ECO:0007669"/>
    <property type="project" value="TreeGrafter"/>
</dbReference>
<protein>
    <recommendedName>
        <fullName evidence="10">E3 SUMO-protein ligase RanBP2</fullName>
    </recommendedName>
</protein>
<feature type="region of interest" description="Disordered" evidence="5">
    <location>
        <begin position="892"/>
        <end position="918"/>
    </location>
</feature>
<feature type="domain" description="RanBD1" evidence="6">
    <location>
        <begin position="711"/>
        <end position="845"/>
    </location>
</feature>
<evidence type="ECO:0000256" key="4">
    <source>
        <dbReference type="PROSITE-ProRule" id="PRU00322"/>
    </source>
</evidence>
<dbReference type="GO" id="GO:0008270">
    <property type="term" value="F:zinc ion binding"/>
    <property type="evidence" value="ECO:0007669"/>
    <property type="project" value="UniProtKB-KW"/>
</dbReference>
<proteinExistence type="predicted"/>
<evidence type="ECO:0000256" key="2">
    <source>
        <dbReference type="ARBA" id="ARBA00022771"/>
    </source>
</evidence>
<feature type="region of interest" description="Disordered" evidence="5">
    <location>
        <begin position="1583"/>
        <end position="1612"/>
    </location>
</feature>
<dbReference type="GO" id="GO:0005096">
    <property type="term" value="F:GTPase activator activity"/>
    <property type="evidence" value="ECO:0007669"/>
    <property type="project" value="TreeGrafter"/>
</dbReference>
<evidence type="ECO:0000259" key="7">
    <source>
        <dbReference type="PROSITE" id="PS50199"/>
    </source>
</evidence>
<feature type="region of interest" description="Disordered" evidence="5">
    <location>
        <begin position="226"/>
        <end position="245"/>
    </location>
</feature>
<evidence type="ECO:0008006" key="10">
    <source>
        <dbReference type="Google" id="ProtNLM"/>
    </source>
</evidence>
<keyword evidence="9" id="KW-1185">Reference proteome</keyword>
<dbReference type="Gene3D" id="2.30.29.30">
    <property type="entry name" value="Pleckstrin-homology domain (PH domain)/Phosphotyrosine-binding domain (PTB)"/>
    <property type="match status" value="3"/>
</dbReference>
<dbReference type="SMART" id="SM00547">
    <property type="entry name" value="ZnF_RBZ"/>
    <property type="match status" value="2"/>
</dbReference>
<feature type="compositionally biased region" description="Acidic residues" evidence="5">
    <location>
        <begin position="2137"/>
        <end position="2147"/>
    </location>
</feature>
<feature type="region of interest" description="Disordered" evidence="5">
    <location>
        <begin position="2174"/>
        <end position="2229"/>
    </location>
</feature>
<dbReference type="GO" id="GO:0005643">
    <property type="term" value="C:nuclear pore"/>
    <property type="evidence" value="ECO:0007669"/>
    <property type="project" value="TreeGrafter"/>
</dbReference>
<dbReference type="InterPro" id="IPR045255">
    <property type="entry name" value="RanBP1-like"/>
</dbReference>
<dbReference type="InterPro" id="IPR001876">
    <property type="entry name" value="Znf_RanBP2"/>
</dbReference>
<feature type="compositionally biased region" description="Acidic residues" evidence="5">
    <location>
        <begin position="2194"/>
        <end position="2229"/>
    </location>
</feature>
<dbReference type="Proteomes" id="UP000291343">
    <property type="component" value="Unassembled WGS sequence"/>
</dbReference>
<feature type="compositionally biased region" description="Polar residues" evidence="5">
    <location>
        <begin position="22"/>
        <end position="33"/>
    </location>
</feature>
<feature type="compositionally biased region" description="Basic and acidic residues" evidence="5">
    <location>
        <begin position="2182"/>
        <end position="2193"/>
    </location>
</feature>
<dbReference type="SMART" id="SM00160">
    <property type="entry name" value="RanBD"/>
    <property type="match status" value="3"/>
</dbReference>